<dbReference type="AlphaFoldDB" id="A0A645E3L1"/>
<protein>
    <submittedName>
        <fullName evidence="1">Uncharacterized protein</fullName>
    </submittedName>
</protein>
<sequence>MPPLLIAGLVGGAIYTYLNKENSNAKLQQKVSREFEKIRHQVKGILSERISDMEQNVSKTFDELDSQMAGFFLGGESIEQNSIVKNDLMNYSTDVQKLLLEWKQQKENIALQSNLEDIYK</sequence>
<gene>
    <name evidence="1" type="ORF">SDC9_143455</name>
</gene>
<evidence type="ECO:0000313" key="1">
    <source>
        <dbReference type="EMBL" id="MPM96297.1"/>
    </source>
</evidence>
<organism evidence="1">
    <name type="scientific">bioreactor metagenome</name>
    <dbReference type="NCBI Taxonomy" id="1076179"/>
    <lineage>
        <taxon>unclassified sequences</taxon>
        <taxon>metagenomes</taxon>
        <taxon>ecological metagenomes</taxon>
    </lineage>
</organism>
<accession>A0A645E3L1</accession>
<comment type="caution">
    <text evidence="1">The sequence shown here is derived from an EMBL/GenBank/DDBJ whole genome shotgun (WGS) entry which is preliminary data.</text>
</comment>
<proteinExistence type="predicted"/>
<reference evidence="1" key="1">
    <citation type="submission" date="2019-08" db="EMBL/GenBank/DDBJ databases">
        <authorList>
            <person name="Kucharzyk K."/>
            <person name="Murdoch R.W."/>
            <person name="Higgins S."/>
            <person name="Loffler F."/>
        </authorList>
    </citation>
    <scope>NUCLEOTIDE SEQUENCE</scope>
</reference>
<name>A0A645E3L1_9ZZZZ</name>
<dbReference type="EMBL" id="VSSQ01042684">
    <property type="protein sequence ID" value="MPM96297.1"/>
    <property type="molecule type" value="Genomic_DNA"/>
</dbReference>